<dbReference type="InterPro" id="IPR021074">
    <property type="entry name" value="Formate_DH_dsu"/>
</dbReference>
<proteinExistence type="predicted"/>
<dbReference type="EMBL" id="CP016617">
    <property type="protein sequence ID" value="ANY82453.1"/>
    <property type="molecule type" value="Genomic_DNA"/>
</dbReference>
<dbReference type="OrthoDB" id="7409377at2"/>
<geneLocation type="plasmid" evidence="2">
    <name>unnamed1</name>
</geneLocation>
<evidence type="ECO:0000256" key="1">
    <source>
        <dbReference type="SAM" id="MobiDB-lite"/>
    </source>
</evidence>
<sequence>MSIEKLIRMANQIASFFRSYPEDQALKGIHDHIVAFWTPGMQRALLSCAGQDDGKLDPLVVKAMVDAPSGKNPIEKEVAGPETVGELGSDAG</sequence>
<dbReference type="AlphaFoldDB" id="A0A1B2ER44"/>
<organism evidence="2">
    <name type="scientific">Microvirga ossetica</name>
    <dbReference type="NCBI Taxonomy" id="1882682"/>
    <lineage>
        <taxon>Bacteria</taxon>
        <taxon>Pseudomonadati</taxon>
        <taxon>Pseudomonadota</taxon>
        <taxon>Alphaproteobacteria</taxon>
        <taxon>Hyphomicrobiales</taxon>
        <taxon>Methylobacteriaceae</taxon>
        <taxon>Microvirga</taxon>
    </lineage>
</organism>
<evidence type="ECO:0000313" key="2">
    <source>
        <dbReference type="EMBL" id="ANY82453.1"/>
    </source>
</evidence>
<reference evidence="2" key="1">
    <citation type="submission" date="2016-07" db="EMBL/GenBank/DDBJ databases">
        <title>Microvirga ossetica sp. nov. a new species of rhizobia isolated from root nodules of the legume species Vicia alpestris Steven originated from North Ossetia region in the Caucasus.</title>
        <authorList>
            <person name="Safronova V.I."/>
            <person name="Kuznetsova I.G."/>
            <person name="Sazanova A.L."/>
            <person name="Belimov A."/>
            <person name="Andronov E."/>
            <person name="Osledkin Y.S."/>
            <person name="Onishchuk O.P."/>
            <person name="Kurchak O.N."/>
            <person name="Shaposhnikov A.I."/>
            <person name="Willems A."/>
            <person name="Tikhonovich I.A."/>
        </authorList>
    </citation>
    <scope>NUCLEOTIDE SEQUENCE [LARGE SCALE GENOMIC DNA]</scope>
    <source>
        <strain evidence="2">V5/3M</strain>
        <plasmid evidence="2">unnamed1</plasmid>
    </source>
</reference>
<protein>
    <submittedName>
        <fullName evidence="2">Peptidase</fullName>
    </submittedName>
</protein>
<gene>
    <name evidence="2" type="ORF">BB934_29620</name>
</gene>
<dbReference type="RefSeq" id="WP_099513565.1">
    <property type="nucleotide sequence ID" value="NZ_CP016617.1"/>
</dbReference>
<keyword evidence="2" id="KW-0614">Plasmid</keyword>
<dbReference type="KEGG" id="moc:BB934_29620"/>
<dbReference type="Pfam" id="PF11390">
    <property type="entry name" value="FdsD"/>
    <property type="match status" value="1"/>
</dbReference>
<feature type="region of interest" description="Disordered" evidence="1">
    <location>
        <begin position="71"/>
        <end position="92"/>
    </location>
</feature>
<accession>A0A1B2ER44</accession>
<name>A0A1B2ER44_9HYPH</name>